<gene>
    <name evidence="4" type="ORF">EV664_10152</name>
</gene>
<name>A0A4R6FX50_9SPHN</name>
<dbReference type="Proteomes" id="UP000295493">
    <property type="component" value="Unassembled WGS sequence"/>
</dbReference>
<proteinExistence type="inferred from homology"/>
<dbReference type="InterPro" id="IPR029063">
    <property type="entry name" value="SAM-dependent_MTases_sf"/>
</dbReference>
<evidence type="ECO:0000256" key="2">
    <source>
        <dbReference type="ARBA" id="ARBA00013346"/>
    </source>
</evidence>
<dbReference type="RefSeq" id="WP_133493707.1">
    <property type="nucleotide sequence ID" value="NZ_BMLU01000001.1"/>
</dbReference>
<keyword evidence="4" id="KW-0808">Transferase</keyword>
<dbReference type="GO" id="GO:0032259">
    <property type="term" value="P:methylation"/>
    <property type="evidence" value="ECO:0007669"/>
    <property type="project" value="UniProtKB-KW"/>
</dbReference>
<dbReference type="PANTHER" id="PTHR11579">
    <property type="entry name" value="PROTEIN-L-ISOASPARTATE O-METHYLTRANSFERASE"/>
    <property type="match status" value="1"/>
</dbReference>
<dbReference type="AlphaFoldDB" id="A0A4R6FX50"/>
<dbReference type="PANTHER" id="PTHR11579:SF18">
    <property type="entry name" value="PROTEIN-L-ISOASPARTATE O-METHYLTRANSFERASE"/>
    <property type="match status" value="1"/>
</dbReference>
<dbReference type="GO" id="GO:0005737">
    <property type="term" value="C:cytoplasm"/>
    <property type="evidence" value="ECO:0007669"/>
    <property type="project" value="TreeGrafter"/>
</dbReference>
<evidence type="ECO:0000256" key="3">
    <source>
        <dbReference type="ARBA" id="ARBA00030757"/>
    </source>
</evidence>
<dbReference type="Gene3D" id="3.40.50.150">
    <property type="entry name" value="Vaccinia Virus protein VP39"/>
    <property type="match status" value="1"/>
</dbReference>
<evidence type="ECO:0000313" key="5">
    <source>
        <dbReference type="Proteomes" id="UP000295493"/>
    </source>
</evidence>
<dbReference type="CDD" id="cd02440">
    <property type="entry name" value="AdoMet_MTases"/>
    <property type="match status" value="1"/>
</dbReference>
<comment type="caution">
    <text evidence="4">The sequence shown here is derived from an EMBL/GenBank/DDBJ whole genome shotgun (WGS) entry which is preliminary data.</text>
</comment>
<dbReference type="Pfam" id="PF01135">
    <property type="entry name" value="PCMT"/>
    <property type="match status" value="1"/>
</dbReference>
<comment type="similarity">
    <text evidence="1">Belongs to the methyltransferase superfamily. L-isoaspartyl/D-aspartyl protein methyltransferase family.</text>
</comment>
<evidence type="ECO:0000256" key="1">
    <source>
        <dbReference type="ARBA" id="ARBA00005369"/>
    </source>
</evidence>
<reference evidence="4 5" key="1">
    <citation type="submission" date="2019-03" db="EMBL/GenBank/DDBJ databases">
        <title>Genomic Encyclopedia of Type Strains, Phase IV (KMG-IV): sequencing the most valuable type-strain genomes for metagenomic binning, comparative biology and taxonomic classification.</title>
        <authorList>
            <person name="Goeker M."/>
        </authorList>
    </citation>
    <scope>NUCLEOTIDE SEQUENCE [LARGE SCALE GENOMIC DNA]</scope>
    <source>
        <strain evidence="4 5">DSM 25059</strain>
    </source>
</reference>
<keyword evidence="4" id="KW-0489">Methyltransferase</keyword>
<organism evidence="4 5">
    <name type="scientific">Stakelama pacifica</name>
    <dbReference type="NCBI Taxonomy" id="517720"/>
    <lineage>
        <taxon>Bacteria</taxon>
        <taxon>Pseudomonadati</taxon>
        <taxon>Pseudomonadota</taxon>
        <taxon>Alphaproteobacteria</taxon>
        <taxon>Sphingomonadales</taxon>
        <taxon>Sphingomonadaceae</taxon>
        <taxon>Stakelama</taxon>
    </lineage>
</organism>
<dbReference type="OrthoDB" id="9798496at2"/>
<dbReference type="GO" id="GO:0004719">
    <property type="term" value="F:protein-L-isoaspartate (D-aspartate) O-methyltransferase activity"/>
    <property type="evidence" value="ECO:0007669"/>
    <property type="project" value="InterPro"/>
</dbReference>
<dbReference type="SUPFAM" id="SSF53335">
    <property type="entry name" value="S-adenosyl-L-methionine-dependent methyltransferases"/>
    <property type="match status" value="1"/>
</dbReference>
<dbReference type="EMBL" id="SNWD01000001">
    <property type="protein sequence ID" value="TDN86482.1"/>
    <property type="molecule type" value="Genomic_DNA"/>
</dbReference>
<keyword evidence="5" id="KW-1185">Reference proteome</keyword>
<protein>
    <recommendedName>
        <fullName evidence="2">Protein-L-isoaspartate O-methyltransferase</fullName>
    </recommendedName>
    <alternativeName>
        <fullName evidence="3">Protein L-isoaspartyl methyltransferase</fullName>
    </alternativeName>
</protein>
<sequence length="222" mass="23758">MMNKNPDSNSFEAMRRSMVASQLRTSAVDDVRVIEAMAAVPRERYVPEGVRDVCYRDTQLALGNGRFQNTPLATGRLINEAWLEPTDKVLLIGAAGGYTAAVLALIVDHVVALEEDEALLAMARESLAPIRNVELVAGPLRDGYAKNGPYNAIILDGAVEQLPPEIVAQASPGARISTGLVDRGVTRLAAGSKTEGGFGLFDFADSDCCVLPGFAKPHGFRF</sequence>
<accession>A0A4R6FX50</accession>
<evidence type="ECO:0000313" key="4">
    <source>
        <dbReference type="EMBL" id="TDN86482.1"/>
    </source>
</evidence>
<dbReference type="InterPro" id="IPR000682">
    <property type="entry name" value="PCMT"/>
</dbReference>